<keyword evidence="3" id="KW-1185">Reference proteome</keyword>
<dbReference type="InterPro" id="IPR036910">
    <property type="entry name" value="HMG_box_dom_sf"/>
</dbReference>
<dbReference type="Gene3D" id="1.10.30.10">
    <property type="entry name" value="High mobility group box domain"/>
    <property type="match status" value="1"/>
</dbReference>
<dbReference type="EMBL" id="ML213623">
    <property type="protein sequence ID" value="TFK35249.1"/>
    <property type="molecule type" value="Genomic_DNA"/>
</dbReference>
<proteinExistence type="predicted"/>
<sequence length="122" mass="13710">MAKTATAKSSSEVKTPREPTAYQRFCKENMKKWIEENPGRTKEVMTQVALLWRNAPENPHRGQEPKPRKPKAPKEPKEKKEPKAKIPTEPKAPKAKKAAAPPKSKKPIEPSSDLTEPSSDFV</sequence>
<reference evidence="2 3" key="1">
    <citation type="journal article" date="2019" name="Nat. Ecol. Evol.">
        <title>Megaphylogeny resolves global patterns of mushroom evolution.</title>
        <authorList>
            <person name="Varga T."/>
            <person name="Krizsan K."/>
            <person name="Foldi C."/>
            <person name="Dima B."/>
            <person name="Sanchez-Garcia M."/>
            <person name="Sanchez-Ramirez S."/>
            <person name="Szollosi G.J."/>
            <person name="Szarkandi J.G."/>
            <person name="Papp V."/>
            <person name="Albert L."/>
            <person name="Andreopoulos W."/>
            <person name="Angelini C."/>
            <person name="Antonin V."/>
            <person name="Barry K.W."/>
            <person name="Bougher N.L."/>
            <person name="Buchanan P."/>
            <person name="Buyck B."/>
            <person name="Bense V."/>
            <person name="Catcheside P."/>
            <person name="Chovatia M."/>
            <person name="Cooper J."/>
            <person name="Damon W."/>
            <person name="Desjardin D."/>
            <person name="Finy P."/>
            <person name="Geml J."/>
            <person name="Haridas S."/>
            <person name="Hughes K."/>
            <person name="Justo A."/>
            <person name="Karasinski D."/>
            <person name="Kautmanova I."/>
            <person name="Kiss B."/>
            <person name="Kocsube S."/>
            <person name="Kotiranta H."/>
            <person name="LaButti K.M."/>
            <person name="Lechner B.E."/>
            <person name="Liimatainen K."/>
            <person name="Lipzen A."/>
            <person name="Lukacs Z."/>
            <person name="Mihaltcheva S."/>
            <person name="Morgado L.N."/>
            <person name="Niskanen T."/>
            <person name="Noordeloos M.E."/>
            <person name="Ohm R.A."/>
            <person name="Ortiz-Santana B."/>
            <person name="Ovrebo C."/>
            <person name="Racz N."/>
            <person name="Riley R."/>
            <person name="Savchenko A."/>
            <person name="Shiryaev A."/>
            <person name="Soop K."/>
            <person name="Spirin V."/>
            <person name="Szebenyi C."/>
            <person name="Tomsovsky M."/>
            <person name="Tulloss R.E."/>
            <person name="Uehling J."/>
            <person name="Grigoriev I.V."/>
            <person name="Vagvolgyi C."/>
            <person name="Papp T."/>
            <person name="Martin F.M."/>
            <person name="Miettinen O."/>
            <person name="Hibbett D.S."/>
            <person name="Nagy L.G."/>
        </authorList>
    </citation>
    <scope>NUCLEOTIDE SEQUENCE [LARGE SCALE GENOMIC DNA]</scope>
    <source>
        <strain evidence="2 3">CBS 166.37</strain>
    </source>
</reference>
<dbReference type="SUPFAM" id="SSF47095">
    <property type="entry name" value="HMG-box"/>
    <property type="match status" value="1"/>
</dbReference>
<accession>A0A5C3LQ21</accession>
<feature type="compositionally biased region" description="Basic and acidic residues" evidence="1">
    <location>
        <begin position="58"/>
        <end position="92"/>
    </location>
</feature>
<feature type="compositionally biased region" description="Polar residues" evidence="1">
    <location>
        <begin position="112"/>
        <end position="122"/>
    </location>
</feature>
<feature type="compositionally biased region" description="Polar residues" evidence="1">
    <location>
        <begin position="1"/>
        <end position="13"/>
    </location>
</feature>
<evidence type="ECO:0000313" key="2">
    <source>
        <dbReference type="EMBL" id="TFK35249.1"/>
    </source>
</evidence>
<gene>
    <name evidence="2" type="ORF">BDQ12DRAFT_322952</name>
</gene>
<feature type="region of interest" description="Disordered" evidence="1">
    <location>
        <begin position="1"/>
        <end position="23"/>
    </location>
</feature>
<dbReference type="Proteomes" id="UP000308652">
    <property type="component" value="Unassembled WGS sequence"/>
</dbReference>
<name>A0A5C3LQ21_9AGAR</name>
<dbReference type="AlphaFoldDB" id="A0A5C3LQ21"/>
<dbReference type="CDD" id="cd00084">
    <property type="entry name" value="HMG-box_SF"/>
    <property type="match status" value="1"/>
</dbReference>
<organism evidence="2 3">
    <name type="scientific">Crucibulum laeve</name>
    <dbReference type="NCBI Taxonomy" id="68775"/>
    <lineage>
        <taxon>Eukaryota</taxon>
        <taxon>Fungi</taxon>
        <taxon>Dikarya</taxon>
        <taxon>Basidiomycota</taxon>
        <taxon>Agaricomycotina</taxon>
        <taxon>Agaricomycetes</taxon>
        <taxon>Agaricomycetidae</taxon>
        <taxon>Agaricales</taxon>
        <taxon>Agaricineae</taxon>
        <taxon>Nidulariaceae</taxon>
        <taxon>Crucibulum</taxon>
    </lineage>
</organism>
<evidence type="ECO:0000313" key="3">
    <source>
        <dbReference type="Proteomes" id="UP000308652"/>
    </source>
</evidence>
<protein>
    <recommendedName>
        <fullName evidence="4">HMG box domain-containing protein</fullName>
    </recommendedName>
</protein>
<dbReference type="OrthoDB" id="667577at2759"/>
<evidence type="ECO:0000256" key="1">
    <source>
        <dbReference type="SAM" id="MobiDB-lite"/>
    </source>
</evidence>
<feature type="region of interest" description="Disordered" evidence="1">
    <location>
        <begin position="50"/>
        <end position="122"/>
    </location>
</feature>
<evidence type="ECO:0008006" key="4">
    <source>
        <dbReference type="Google" id="ProtNLM"/>
    </source>
</evidence>